<name>A0A5D2Q5B3_GOSTO</name>
<dbReference type="EMBL" id="CM017615">
    <property type="protein sequence ID" value="TYI23617.1"/>
    <property type="molecule type" value="Genomic_DNA"/>
</dbReference>
<keyword evidence="3" id="KW-1185">Reference proteome</keyword>
<evidence type="ECO:0000313" key="3">
    <source>
        <dbReference type="Proteomes" id="UP000322667"/>
    </source>
</evidence>
<dbReference type="Proteomes" id="UP000322667">
    <property type="component" value="Chromosome A06"/>
</dbReference>
<sequence length="100" mass="11357">MLDGIQKWLDELAESQYYDSQIIEAVKPYVERCAGNHGIEKPAWLVKPKRSQVQEMCGMRSHKNMRKETSKKTGNNELNKSKNTTGAIFASMRSIRGGII</sequence>
<evidence type="ECO:0000256" key="1">
    <source>
        <dbReference type="SAM" id="MobiDB-lite"/>
    </source>
</evidence>
<organism evidence="2 3">
    <name type="scientific">Gossypium tomentosum</name>
    <name type="common">Hawaiian cotton</name>
    <name type="synonym">Gossypium sandvicense</name>
    <dbReference type="NCBI Taxonomy" id="34277"/>
    <lineage>
        <taxon>Eukaryota</taxon>
        <taxon>Viridiplantae</taxon>
        <taxon>Streptophyta</taxon>
        <taxon>Embryophyta</taxon>
        <taxon>Tracheophyta</taxon>
        <taxon>Spermatophyta</taxon>
        <taxon>Magnoliopsida</taxon>
        <taxon>eudicotyledons</taxon>
        <taxon>Gunneridae</taxon>
        <taxon>Pentapetalae</taxon>
        <taxon>rosids</taxon>
        <taxon>malvids</taxon>
        <taxon>Malvales</taxon>
        <taxon>Malvaceae</taxon>
        <taxon>Malvoideae</taxon>
        <taxon>Gossypium</taxon>
    </lineage>
</organism>
<reference evidence="2 3" key="1">
    <citation type="submission" date="2019-07" db="EMBL/GenBank/DDBJ databases">
        <title>WGS assembly of Gossypium tomentosum.</title>
        <authorList>
            <person name="Chen Z.J."/>
            <person name="Sreedasyam A."/>
            <person name="Ando A."/>
            <person name="Song Q."/>
            <person name="De L."/>
            <person name="Hulse-Kemp A."/>
            <person name="Ding M."/>
            <person name="Ye W."/>
            <person name="Kirkbride R."/>
            <person name="Jenkins J."/>
            <person name="Plott C."/>
            <person name="Lovell J."/>
            <person name="Lin Y.-M."/>
            <person name="Vaughn R."/>
            <person name="Liu B."/>
            <person name="Li W."/>
            <person name="Simpson S."/>
            <person name="Scheffler B."/>
            <person name="Saski C."/>
            <person name="Grover C."/>
            <person name="Hu G."/>
            <person name="Conover J."/>
            <person name="Carlson J."/>
            <person name="Shu S."/>
            <person name="Boston L."/>
            <person name="Williams M."/>
            <person name="Peterson D."/>
            <person name="Mcgee K."/>
            <person name="Jones D."/>
            <person name="Wendel J."/>
            <person name="Stelly D."/>
            <person name="Grimwood J."/>
            <person name="Schmutz J."/>
        </authorList>
    </citation>
    <scope>NUCLEOTIDE SEQUENCE [LARGE SCALE GENOMIC DNA]</scope>
    <source>
        <strain evidence="2">7179.01</strain>
    </source>
</reference>
<proteinExistence type="predicted"/>
<evidence type="ECO:0000313" key="2">
    <source>
        <dbReference type="EMBL" id="TYI23617.1"/>
    </source>
</evidence>
<feature type="region of interest" description="Disordered" evidence="1">
    <location>
        <begin position="58"/>
        <end position="83"/>
    </location>
</feature>
<gene>
    <name evidence="2" type="ORF">ES332_A06G176800v1</name>
</gene>
<dbReference type="AlphaFoldDB" id="A0A5D2Q5B3"/>
<feature type="compositionally biased region" description="Polar residues" evidence="1">
    <location>
        <begin position="72"/>
        <end position="83"/>
    </location>
</feature>
<accession>A0A5D2Q5B3</accession>
<protein>
    <submittedName>
        <fullName evidence="2">Uncharacterized protein</fullName>
    </submittedName>
</protein>